<reference evidence="3" key="2">
    <citation type="submission" date="2021-04" db="EMBL/GenBank/DDBJ databases">
        <title>Complete Genome and methylome analysis of Thiothrix fructosivorans ATCC 49748.</title>
        <authorList>
            <person name="Fomenkov A."/>
            <person name="Sun L."/>
            <person name="Vincze T."/>
            <person name="Grabovich M.Y."/>
            <person name="Roberts R.J."/>
        </authorList>
    </citation>
    <scope>NUCLEOTIDE SEQUENCE</scope>
    <source>
        <strain evidence="3">ATCC 49748</strain>
        <plasmid evidence="3">pTfr153</plasmid>
    </source>
</reference>
<evidence type="ECO:0000313" key="2">
    <source>
        <dbReference type="EMBL" id="MBO0611446.1"/>
    </source>
</evidence>
<dbReference type="Proteomes" id="UP000664466">
    <property type="component" value="Unassembled WGS sequence"/>
</dbReference>
<dbReference type="EMBL" id="CP072750">
    <property type="protein sequence ID" value="QTX12994.1"/>
    <property type="molecule type" value="Genomic_DNA"/>
</dbReference>
<sequence length="395" mass="43367">MAYPKAHWLAGLLLSATLMADGNAGGTLAGGRSIELIGSQTDAVHIWKGNALVTNLNILDKRVYTVAHRDAIQLIPPRTIDKSRRSMAGVQGEDWVVCDQMSGAILENVTVHGCAIRSRASPLQGIFGADGLFANLRLVGNRIQTAGEHFIVINGLLSGEISGNTLQAVDGKVPVIHLYPARIGGNLAEEGMVYILDFAAEGAGKPRLQYGKLALGNNRLLGIPGKQTADIVDDRFGIPAQHQLVSVGLKRFRYYAFMDRFSNLTFGEYRRQNGGRDFAQLKVWLEQRVAEYSSSKRIVADTLPSIPAQDERRTHVLPILRKALSKAINSHALDHVSLSNFPETPVRTFAAKQLAIQYGEVQPLEVPDNLQRGRCRQAVLKYLLSADQFVRFTHK</sequence>
<protein>
    <recommendedName>
        <fullName evidence="5">Right handed beta helix domain-containing protein</fullName>
    </recommendedName>
</protein>
<accession>A0A8B0SPZ5</accession>
<dbReference type="RefSeq" id="WP_207249228.1">
    <property type="nucleotide sequence ID" value="NZ_CP072750.1"/>
</dbReference>
<dbReference type="AlphaFoldDB" id="A0A8B0SPZ5"/>
<organism evidence="3">
    <name type="scientific">Thiothrix fructosivorans</name>
    <dbReference type="NCBI Taxonomy" id="111770"/>
    <lineage>
        <taxon>Bacteria</taxon>
        <taxon>Pseudomonadati</taxon>
        <taxon>Pseudomonadota</taxon>
        <taxon>Gammaproteobacteria</taxon>
        <taxon>Thiotrichales</taxon>
        <taxon>Thiotrichaceae</taxon>
        <taxon>Thiothrix</taxon>
    </lineage>
</organism>
<proteinExistence type="predicted"/>
<evidence type="ECO:0000313" key="4">
    <source>
        <dbReference type="Proteomes" id="UP000664466"/>
    </source>
</evidence>
<evidence type="ECO:0000256" key="1">
    <source>
        <dbReference type="SAM" id="SignalP"/>
    </source>
</evidence>
<geneLocation type="plasmid" evidence="3">
    <name>pTfr153</name>
</geneLocation>
<keyword evidence="3" id="KW-0614">Plasmid</keyword>
<evidence type="ECO:0008006" key="5">
    <source>
        <dbReference type="Google" id="ProtNLM"/>
    </source>
</evidence>
<feature type="chain" id="PRO_5032325068" description="Right handed beta helix domain-containing protein" evidence="1">
    <location>
        <begin position="21"/>
        <end position="395"/>
    </location>
</feature>
<keyword evidence="4" id="KW-1185">Reference proteome</keyword>
<reference evidence="2 4" key="1">
    <citation type="submission" date="2021-03" db="EMBL/GenBank/DDBJ databases">
        <title>Draft genome and methylome analysis of Thiotrix fructosivoruns ATCC 49748.</title>
        <authorList>
            <person name="Fomenkov A."/>
            <person name="Grabovich M.Y."/>
            <person name="Roberts R.J."/>
        </authorList>
    </citation>
    <scope>NUCLEOTIDE SEQUENCE [LARGE SCALE GENOMIC DNA]</scope>
    <source>
        <strain evidence="2 4">ATCC 49748</strain>
        <plasmid evidence="2">pTfr153</plasmid>
    </source>
</reference>
<dbReference type="EMBL" id="JAFMPM010000004">
    <property type="protein sequence ID" value="MBO0611446.1"/>
    <property type="molecule type" value="Genomic_DNA"/>
</dbReference>
<gene>
    <name evidence="2" type="ORF">J1836_00665</name>
    <name evidence="3" type="ORF">J1836_020755</name>
</gene>
<keyword evidence="1" id="KW-0732">Signal</keyword>
<evidence type="ECO:0000313" key="3">
    <source>
        <dbReference type="EMBL" id="QTX12994.1"/>
    </source>
</evidence>
<name>A0A8B0SPZ5_9GAMM</name>
<feature type="signal peptide" evidence="1">
    <location>
        <begin position="1"/>
        <end position="20"/>
    </location>
</feature>